<gene>
    <name evidence="3" type="ORF">QE152_g29086</name>
</gene>
<feature type="compositionally biased region" description="Polar residues" evidence="1">
    <location>
        <begin position="142"/>
        <end position="160"/>
    </location>
</feature>
<evidence type="ECO:0000259" key="2">
    <source>
        <dbReference type="Pfam" id="PF07530"/>
    </source>
</evidence>
<feature type="compositionally biased region" description="Basic and acidic residues" evidence="1">
    <location>
        <begin position="195"/>
        <end position="204"/>
    </location>
</feature>
<feature type="region of interest" description="Disordered" evidence="1">
    <location>
        <begin position="103"/>
        <end position="228"/>
    </location>
</feature>
<dbReference type="PANTHER" id="PTHR33273">
    <property type="entry name" value="DOMAIN-CONTAINING PROTEIN, PUTATIVE-RELATED"/>
    <property type="match status" value="1"/>
</dbReference>
<evidence type="ECO:0000313" key="3">
    <source>
        <dbReference type="EMBL" id="KAK9703835.1"/>
    </source>
</evidence>
<name>A0AAW1JJ94_POPJA</name>
<evidence type="ECO:0000313" key="4">
    <source>
        <dbReference type="Proteomes" id="UP001458880"/>
    </source>
</evidence>
<comment type="caution">
    <text evidence="3">The sequence shown here is derived from an EMBL/GenBank/DDBJ whole genome shotgun (WGS) entry which is preliminary data.</text>
</comment>
<feature type="compositionally biased region" description="Basic and acidic residues" evidence="1">
    <location>
        <begin position="1"/>
        <end position="11"/>
    </location>
</feature>
<feature type="domain" description="Pre-C2HC" evidence="2">
    <location>
        <begin position="273"/>
        <end position="333"/>
    </location>
</feature>
<sequence length="506" mass="56796">MIRTPPRRETLNKYSILTSPESPSAANSDGEPDGSPARDEEETPRPRGSNFGKLDTLSNEDRTGPLHGTRRKLRDLGARILGNSTPCQMRRYLNISSSYSLCSKRERVRTTRSSIDPPQASRPAIAQHPSEDLNKIEYVNFQPAQTSQRHSRVENSTQSRKFPPLPARPQKSRTPPAPAQTHKDRPQHTAGCPTKPDRLAKSPNDKIPPIILRDKTHPKHHGRNPHFSRFGGGFPRIVQAFLQRWHTFSYILPSEKLLNVVLRSVPTEIHVKDIYNDLVERGFVPECVIRMRRPRDKAPIPLVLIKIDKKHKDIYHLREVVSLDVTVEALQSRPTIGQCFRCQRFGHAQSRCSAQRKCVACAGEHDARDCPRPKSDPATCVNCGEQHPASYRGCTRFPKPRAQTPNPQKQPSLSGIRPIEGHSYSQALSGAHKRPQAITPKSPRVSWRTNPTPLADGTSIGDSGPEDAKVEKLMDVLQDLFVQIEAVTKVITQMFHKKPKTLHGAT</sequence>
<keyword evidence="4" id="KW-1185">Reference proteome</keyword>
<reference evidence="3 4" key="1">
    <citation type="journal article" date="2024" name="BMC Genomics">
        <title>De novo assembly and annotation of Popillia japonica's genome with initial clues to its potential as an invasive pest.</title>
        <authorList>
            <person name="Cucini C."/>
            <person name="Boschi S."/>
            <person name="Funari R."/>
            <person name="Cardaioli E."/>
            <person name="Iannotti N."/>
            <person name="Marturano G."/>
            <person name="Paoli F."/>
            <person name="Bruttini M."/>
            <person name="Carapelli A."/>
            <person name="Frati F."/>
            <person name="Nardi F."/>
        </authorList>
    </citation>
    <scope>NUCLEOTIDE SEQUENCE [LARGE SCALE GENOMIC DNA]</scope>
    <source>
        <strain evidence="3">DMR45628</strain>
    </source>
</reference>
<feature type="region of interest" description="Disordered" evidence="1">
    <location>
        <begin position="394"/>
        <end position="466"/>
    </location>
</feature>
<feature type="compositionally biased region" description="Polar residues" evidence="1">
    <location>
        <begin position="403"/>
        <end position="413"/>
    </location>
</feature>
<dbReference type="AlphaFoldDB" id="A0AAW1JJ94"/>
<proteinExistence type="predicted"/>
<evidence type="ECO:0000256" key="1">
    <source>
        <dbReference type="SAM" id="MobiDB-lite"/>
    </source>
</evidence>
<organism evidence="3 4">
    <name type="scientific">Popillia japonica</name>
    <name type="common">Japanese beetle</name>
    <dbReference type="NCBI Taxonomy" id="7064"/>
    <lineage>
        <taxon>Eukaryota</taxon>
        <taxon>Metazoa</taxon>
        <taxon>Ecdysozoa</taxon>
        <taxon>Arthropoda</taxon>
        <taxon>Hexapoda</taxon>
        <taxon>Insecta</taxon>
        <taxon>Pterygota</taxon>
        <taxon>Neoptera</taxon>
        <taxon>Endopterygota</taxon>
        <taxon>Coleoptera</taxon>
        <taxon>Polyphaga</taxon>
        <taxon>Scarabaeiformia</taxon>
        <taxon>Scarabaeidae</taxon>
        <taxon>Rutelinae</taxon>
        <taxon>Popillia</taxon>
    </lineage>
</organism>
<dbReference type="InterPro" id="IPR006579">
    <property type="entry name" value="Pre_C2HC_dom"/>
</dbReference>
<dbReference type="EMBL" id="JASPKY010000363">
    <property type="protein sequence ID" value="KAK9703835.1"/>
    <property type="molecule type" value="Genomic_DNA"/>
</dbReference>
<dbReference type="Pfam" id="PF07530">
    <property type="entry name" value="PRE_C2HC"/>
    <property type="match status" value="1"/>
</dbReference>
<protein>
    <submittedName>
        <fullName evidence="3">Zinc finger associated protein</fullName>
    </submittedName>
</protein>
<dbReference type="PANTHER" id="PTHR33273:SF2">
    <property type="entry name" value="ENDONUCLEASE_EXONUCLEASE_PHOSPHATASE DOMAIN-CONTAINING PROTEIN"/>
    <property type="match status" value="1"/>
</dbReference>
<feature type="compositionally biased region" description="Basic residues" evidence="1">
    <location>
        <begin position="216"/>
        <end position="226"/>
    </location>
</feature>
<feature type="compositionally biased region" description="Polar residues" evidence="1">
    <location>
        <begin position="12"/>
        <end position="27"/>
    </location>
</feature>
<feature type="region of interest" description="Disordered" evidence="1">
    <location>
        <begin position="1"/>
        <end position="71"/>
    </location>
</feature>
<dbReference type="Proteomes" id="UP001458880">
    <property type="component" value="Unassembled WGS sequence"/>
</dbReference>
<accession>A0AAW1JJ94</accession>